<protein>
    <recommendedName>
        <fullName evidence="3">Transposase</fullName>
    </recommendedName>
</protein>
<dbReference type="AlphaFoldDB" id="A0AA87F9X5"/>
<gene>
    <name evidence="1" type="ORF">SSUR61_0688</name>
</gene>
<dbReference type="EMBL" id="AEYY01000020">
    <property type="protein sequence ID" value="EHC03326.1"/>
    <property type="molecule type" value="Genomic_DNA"/>
</dbReference>
<organism evidence="1 2">
    <name type="scientific">Streptococcus suis R61</name>
    <dbReference type="NCBI Taxonomy" id="996306"/>
    <lineage>
        <taxon>Bacteria</taxon>
        <taxon>Bacillati</taxon>
        <taxon>Bacillota</taxon>
        <taxon>Bacilli</taxon>
        <taxon>Lactobacillales</taxon>
        <taxon>Streptococcaceae</taxon>
        <taxon>Streptococcus</taxon>
    </lineage>
</organism>
<dbReference type="Proteomes" id="UP000004014">
    <property type="component" value="Unassembled WGS sequence"/>
</dbReference>
<comment type="caution">
    <text evidence="1">The sequence shown here is derived from an EMBL/GenBank/DDBJ whole genome shotgun (WGS) entry which is preliminary data.</text>
</comment>
<proteinExistence type="predicted"/>
<evidence type="ECO:0008006" key="3">
    <source>
        <dbReference type="Google" id="ProtNLM"/>
    </source>
</evidence>
<evidence type="ECO:0000313" key="2">
    <source>
        <dbReference type="Proteomes" id="UP000004014"/>
    </source>
</evidence>
<sequence>MTVEEEQAFLSEQLTSAVNGEFVTVESLYRAYQDKIGRTTTKDGFYQLLKRHGWVKESKDSLRREIKGAGKNSTGQKRVRLPAPAQLIRSDLECKTRTNLSINHCAEMLTRTLRSEIKLFAQPQQKLAPVQNIQRNQTPKRF</sequence>
<name>A0AA87F9X5_STRSU</name>
<evidence type="ECO:0000313" key="1">
    <source>
        <dbReference type="EMBL" id="EHC03326.1"/>
    </source>
</evidence>
<accession>A0AA87F9X5</accession>
<reference evidence="1 2" key="1">
    <citation type="submission" date="2011-03" db="EMBL/GenBank/DDBJ databases">
        <title>Deep-sequencing identification of multiple resistance mechanism for the high antibiotic-resistance strain Streptococcus suis R61.</title>
        <authorList>
            <person name="Hu P."/>
            <person name="Yang M."/>
            <person name="Jin M."/>
            <person name="Xiao J."/>
        </authorList>
    </citation>
    <scope>NUCLEOTIDE SEQUENCE [LARGE SCALE GENOMIC DNA]</scope>
    <source>
        <strain evidence="1 2">R61</strain>
    </source>
</reference>